<dbReference type="Proteomes" id="UP000464524">
    <property type="component" value="Chromosome"/>
</dbReference>
<dbReference type="AlphaFoldDB" id="A0A857JKS5"/>
<dbReference type="NCBIfam" id="TIGR01509">
    <property type="entry name" value="HAD-SF-IA-v3"/>
    <property type="match status" value="1"/>
</dbReference>
<keyword evidence="2" id="KW-1185">Reference proteome</keyword>
<dbReference type="KEGG" id="pmes:FX988_02168"/>
<sequence length="198" mass="22033">MTSHPLAQIRGFIFDLDGTLVTSKLDFVYLRTQLGCPASIDILQFIAGLPNKEQLSANKIVEDYELNDAQDALWIEGAEQLILALHHKGLPTAIVTRNSQPATELKLKRHRTLFSPILTRHDAPPKPDPSALLTIAQNWQLPPSQLAYVGDYVYDLEAAKNAGMLACLFAPTVLPDFAHQADWVFRHFSEFEWAVSAG</sequence>
<name>A0A857JKS5_9ALTE</name>
<dbReference type="RefSeq" id="WP_160179766.1">
    <property type="nucleotide sequence ID" value="NZ_CP047656.1"/>
</dbReference>
<dbReference type="GO" id="GO:0016787">
    <property type="term" value="F:hydrolase activity"/>
    <property type="evidence" value="ECO:0007669"/>
    <property type="project" value="UniProtKB-KW"/>
</dbReference>
<reference evidence="1 2" key="1">
    <citation type="submission" date="2019-12" db="EMBL/GenBank/DDBJ databases">
        <title>Genome sequencing and assembly of endphytes of Porphyra tenera.</title>
        <authorList>
            <person name="Park J.M."/>
            <person name="Shin R."/>
            <person name="Jo S.H."/>
        </authorList>
    </citation>
    <scope>NUCLEOTIDE SEQUENCE [LARGE SCALE GENOMIC DNA]</scope>
    <source>
        <strain evidence="1 2">GPM4</strain>
    </source>
</reference>
<organism evidence="1 2">
    <name type="scientific">Paraglaciecola mesophila</name>
    <dbReference type="NCBI Taxonomy" id="197222"/>
    <lineage>
        <taxon>Bacteria</taxon>
        <taxon>Pseudomonadati</taxon>
        <taxon>Pseudomonadota</taxon>
        <taxon>Gammaproteobacteria</taxon>
        <taxon>Alteromonadales</taxon>
        <taxon>Alteromonadaceae</taxon>
        <taxon>Paraglaciecola</taxon>
    </lineage>
</organism>
<protein>
    <submittedName>
        <fullName evidence="1">N-acetylmuramic acid 6-phosphate phosphatase</fullName>
        <ecNumber evidence="1">3.1.3.-</ecNumber>
    </submittedName>
</protein>
<dbReference type="InterPro" id="IPR041492">
    <property type="entry name" value="HAD_2"/>
</dbReference>
<dbReference type="SFLD" id="SFLDG01129">
    <property type="entry name" value="C1.5:_HAD__Beta-PGM__Phosphata"/>
    <property type="match status" value="1"/>
</dbReference>
<evidence type="ECO:0000313" key="1">
    <source>
        <dbReference type="EMBL" id="QHJ11932.1"/>
    </source>
</evidence>
<dbReference type="Pfam" id="PF13419">
    <property type="entry name" value="HAD_2"/>
    <property type="match status" value="1"/>
</dbReference>
<dbReference type="EC" id="3.1.3.-" evidence="1"/>
<proteinExistence type="predicted"/>
<dbReference type="SUPFAM" id="SSF56784">
    <property type="entry name" value="HAD-like"/>
    <property type="match status" value="1"/>
</dbReference>
<accession>A0A857JKS5</accession>
<dbReference type="InterPro" id="IPR023214">
    <property type="entry name" value="HAD_sf"/>
</dbReference>
<dbReference type="EMBL" id="CP047656">
    <property type="protein sequence ID" value="QHJ11932.1"/>
    <property type="molecule type" value="Genomic_DNA"/>
</dbReference>
<dbReference type="OrthoDB" id="5623813at2"/>
<keyword evidence="1" id="KW-0378">Hydrolase</keyword>
<dbReference type="PANTHER" id="PTHR43885">
    <property type="entry name" value="HALOACID DEHALOGENASE-LIKE HYDROLASE"/>
    <property type="match status" value="1"/>
</dbReference>
<dbReference type="PANTHER" id="PTHR43885:SF1">
    <property type="entry name" value="SUPERFAMILY HYDROLASE, PUTATIVE (AFU_ORTHOLOGUE AFUA_4G13290)-RELATED"/>
    <property type="match status" value="1"/>
</dbReference>
<dbReference type="InterPro" id="IPR036412">
    <property type="entry name" value="HAD-like_sf"/>
</dbReference>
<dbReference type="SFLD" id="SFLDS00003">
    <property type="entry name" value="Haloacid_Dehalogenase"/>
    <property type="match status" value="1"/>
</dbReference>
<gene>
    <name evidence="1" type="ORF">FX988_02168</name>
</gene>
<dbReference type="CDD" id="cd01427">
    <property type="entry name" value="HAD_like"/>
    <property type="match status" value="1"/>
</dbReference>
<evidence type="ECO:0000313" key="2">
    <source>
        <dbReference type="Proteomes" id="UP000464524"/>
    </source>
</evidence>
<dbReference type="Gene3D" id="3.40.50.1000">
    <property type="entry name" value="HAD superfamily/HAD-like"/>
    <property type="match status" value="1"/>
</dbReference>
<dbReference type="Gene3D" id="1.10.260.80">
    <property type="match status" value="1"/>
</dbReference>
<dbReference type="NCBIfam" id="TIGR01549">
    <property type="entry name" value="HAD-SF-IA-v1"/>
    <property type="match status" value="1"/>
</dbReference>
<dbReference type="InterPro" id="IPR006439">
    <property type="entry name" value="HAD-SF_hydro_IA"/>
</dbReference>